<dbReference type="AlphaFoldDB" id="A0A7R9EV75"/>
<gene>
    <name evidence="2" type="ORF">TBIB3V08_LOCUS3971</name>
</gene>
<protein>
    <submittedName>
        <fullName evidence="2">Uncharacterized protein</fullName>
    </submittedName>
</protein>
<accession>A0A7R9EV75</accession>
<name>A0A7R9EV75_9NEOP</name>
<dbReference type="EMBL" id="OD565334">
    <property type="protein sequence ID" value="CAD7441506.1"/>
    <property type="molecule type" value="Genomic_DNA"/>
</dbReference>
<feature type="region of interest" description="Disordered" evidence="1">
    <location>
        <begin position="141"/>
        <end position="161"/>
    </location>
</feature>
<evidence type="ECO:0000313" key="2">
    <source>
        <dbReference type="EMBL" id="CAD7441506.1"/>
    </source>
</evidence>
<proteinExistence type="predicted"/>
<organism evidence="2">
    <name type="scientific">Timema bartmani</name>
    <dbReference type="NCBI Taxonomy" id="61472"/>
    <lineage>
        <taxon>Eukaryota</taxon>
        <taxon>Metazoa</taxon>
        <taxon>Ecdysozoa</taxon>
        <taxon>Arthropoda</taxon>
        <taxon>Hexapoda</taxon>
        <taxon>Insecta</taxon>
        <taxon>Pterygota</taxon>
        <taxon>Neoptera</taxon>
        <taxon>Polyneoptera</taxon>
        <taxon>Phasmatodea</taxon>
        <taxon>Timematodea</taxon>
        <taxon>Timematoidea</taxon>
        <taxon>Timematidae</taxon>
        <taxon>Timema</taxon>
    </lineage>
</organism>
<evidence type="ECO:0000256" key="1">
    <source>
        <dbReference type="SAM" id="MobiDB-lite"/>
    </source>
</evidence>
<sequence>MTPGQGNKTQGVRLSKPMLFHRVIQDSSLAQAPIKLRDDDPAGVLGVKIPQLVMCEGAVVSFPNKMLREVGWLVNKAGEDEHKYADNVINEDTVFPVDKIENSQNNKDNGLKSPQVGMQTRALPLLVKLVSTRGVLVHVTVSPNENGKSDDEQSPSLDSVS</sequence>
<reference evidence="2" key="1">
    <citation type="submission" date="2020-11" db="EMBL/GenBank/DDBJ databases">
        <authorList>
            <person name="Tran Van P."/>
        </authorList>
    </citation>
    <scope>NUCLEOTIDE SEQUENCE</scope>
</reference>